<dbReference type="Proteomes" id="UP001595722">
    <property type="component" value="Unassembled WGS sequence"/>
</dbReference>
<keyword evidence="8" id="KW-1185">Reference proteome</keyword>
<evidence type="ECO:0000256" key="3">
    <source>
        <dbReference type="ARBA" id="ARBA00022989"/>
    </source>
</evidence>
<evidence type="ECO:0000313" key="8">
    <source>
        <dbReference type="Proteomes" id="UP001595722"/>
    </source>
</evidence>
<accession>A0ABV7VNG0</accession>
<name>A0ABV7VNG0_9GAMM</name>
<keyword evidence="4 5" id="KW-0472">Membrane</keyword>
<evidence type="ECO:0000256" key="5">
    <source>
        <dbReference type="SAM" id="Phobius"/>
    </source>
</evidence>
<evidence type="ECO:0000256" key="4">
    <source>
        <dbReference type="ARBA" id="ARBA00023136"/>
    </source>
</evidence>
<feature type="domain" description="Yip1" evidence="6">
    <location>
        <begin position="7"/>
        <end position="181"/>
    </location>
</feature>
<feature type="transmembrane region" description="Helical" evidence="5">
    <location>
        <begin position="106"/>
        <end position="126"/>
    </location>
</feature>
<evidence type="ECO:0000256" key="2">
    <source>
        <dbReference type="ARBA" id="ARBA00022692"/>
    </source>
</evidence>
<proteinExistence type="predicted"/>
<sequence>MFPNHMFGLLYHPREEWDAIRKEGAPSLVQVFVRYALLLALIPPVSLFIGSTQMGWSVAGGDVVKLSTESAVPIAIAFYFALLVGIAFVAYCMYWMERTFGVTASFERCLIFTVYTSTPMFLAGFIGLVPILWLDFFVVLAAVAYSVYLLYSGIPIFMDIPEERGFIFASSVLTVGLCALVGCMAITVIMWGMGIAPSFI</sequence>
<comment type="caution">
    <text evidence="7">The sequence shown here is derived from an EMBL/GenBank/DDBJ whole genome shotgun (WGS) entry which is preliminary data.</text>
</comment>
<gene>
    <name evidence="7" type="ORF">ACFOMG_02990</name>
</gene>
<evidence type="ECO:0000313" key="7">
    <source>
        <dbReference type="EMBL" id="MFC3679076.1"/>
    </source>
</evidence>
<dbReference type="EMBL" id="JBHRYB010000001">
    <property type="protein sequence ID" value="MFC3679076.1"/>
    <property type="molecule type" value="Genomic_DNA"/>
</dbReference>
<keyword evidence="2 5" id="KW-0812">Transmembrane</keyword>
<reference evidence="8" key="1">
    <citation type="journal article" date="2019" name="Int. J. Syst. Evol. Microbiol.">
        <title>The Global Catalogue of Microorganisms (GCM) 10K type strain sequencing project: providing services to taxonomists for standard genome sequencing and annotation.</title>
        <authorList>
            <consortium name="The Broad Institute Genomics Platform"/>
            <consortium name="The Broad Institute Genome Sequencing Center for Infectious Disease"/>
            <person name="Wu L."/>
            <person name="Ma J."/>
        </authorList>
    </citation>
    <scope>NUCLEOTIDE SEQUENCE [LARGE SCALE GENOMIC DNA]</scope>
    <source>
        <strain evidence="8">KCTC 42424</strain>
    </source>
</reference>
<protein>
    <submittedName>
        <fullName evidence="7">Yip1 family protein</fullName>
    </submittedName>
</protein>
<evidence type="ECO:0000256" key="1">
    <source>
        <dbReference type="ARBA" id="ARBA00004141"/>
    </source>
</evidence>
<dbReference type="RefSeq" id="WP_376864713.1">
    <property type="nucleotide sequence ID" value="NZ_JBHRYB010000001.1"/>
</dbReference>
<feature type="transmembrane region" description="Helical" evidence="5">
    <location>
        <begin position="166"/>
        <end position="191"/>
    </location>
</feature>
<feature type="transmembrane region" description="Helical" evidence="5">
    <location>
        <begin position="71"/>
        <end position="94"/>
    </location>
</feature>
<comment type="subcellular location">
    <subcellularLocation>
        <location evidence="1">Membrane</location>
        <topology evidence="1">Multi-pass membrane protein</topology>
    </subcellularLocation>
</comment>
<feature type="transmembrane region" description="Helical" evidence="5">
    <location>
        <begin position="31"/>
        <end position="51"/>
    </location>
</feature>
<dbReference type="InterPro" id="IPR006977">
    <property type="entry name" value="Yip1_dom"/>
</dbReference>
<keyword evidence="3 5" id="KW-1133">Transmembrane helix</keyword>
<organism evidence="7 8">
    <name type="scientific">Bacterioplanoides pacificum</name>
    <dbReference type="NCBI Taxonomy" id="1171596"/>
    <lineage>
        <taxon>Bacteria</taxon>
        <taxon>Pseudomonadati</taxon>
        <taxon>Pseudomonadota</taxon>
        <taxon>Gammaproteobacteria</taxon>
        <taxon>Oceanospirillales</taxon>
        <taxon>Oceanospirillaceae</taxon>
        <taxon>Bacterioplanoides</taxon>
    </lineage>
</organism>
<evidence type="ECO:0000259" key="6">
    <source>
        <dbReference type="Pfam" id="PF04893"/>
    </source>
</evidence>
<dbReference type="Pfam" id="PF04893">
    <property type="entry name" value="Yip1"/>
    <property type="match status" value="1"/>
</dbReference>
<feature type="transmembrane region" description="Helical" evidence="5">
    <location>
        <begin position="132"/>
        <end position="154"/>
    </location>
</feature>